<dbReference type="InterPro" id="IPR029068">
    <property type="entry name" value="Glyas_Bleomycin-R_OHBP_Dase"/>
</dbReference>
<dbReference type="PROSITE" id="PS51819">
    <property type="entry name" value="VOC"/>
    <property type="match status" value="1"/>
</dbReference>
<dbReference type="PANTHER" id="PTHR46142">
    <property type="match status" value="1"/>
</dbReference>
<sequence length="131" mass="14721">MALHHVSIITKDLAKSLPFYRDVFGLTEIKRPDFPVAGAWLACGRLQVHLVVHPDGTFRRKAVIDRNDWHFAFNTEDFDGIVSKLKSLGFSSDLAEADPKHMLVFRSGLAGFPQLYLRDPDFNVVEINGAP</sequence>
<comment type="caution">
    <text evidence="2">The sequence shown here is derived from an EMBL/GenBank/DDBJ whole genome shotgun (WGS) entry which is preliminary data.</text>
</comment>
<dbReference type="Gene3D" id="3.10.180.10">
    <property type="entry name" value="2,3-Dihydroxybiphenyl 1,2-Dioxygenase, domain 1"/>
    <property type="match status" value="1"/>
</dbReference>
<gene>
    <name evidence="2" type="ORF">DEM27_32075</name>
</gene>
<evidence type="ECO:0000313" key="2">
    <source>
        <dbReference type="EMBL" id="PWE52239.1"/>
    </source>
</evidence>
<dbReference type="Pfam" id="PF00903">
    <property type="entry name" value="Glyoxalase"/>
    <property type="match status" value="1"/>
</dbReference>
<dbReference type="InterPro" id="IPR004360">
    <property type="entry name" value="Glyas_Fos-R_dOase_dom"/>
</dbReference>
<name>A0A2U2DG12_9HYPH</name>
<feature type="domain" description="VOC" evidence="1">
    <location>
        <begin position="2"/>
        <end position="130"/>
    </location>
</feature>
<dbReference type="InterPro" id="IPR037523">
    <property type="entry name" value="VOC_core"/>
</dbReference>
<dbReference type="OrthoDB" id="5243302at2"/>
<dbReference type="AlphaFoldDB" id="A0A2U2DG12"/>
<dbReference type="PANTHER" id="PTHR46142:SF13">
    <property type="entry name" value="LACTOYLGLUTATHIONE LYASE_GLYOXALASE I FAMILY PROTEIN"/>
    <property type="match status" value="1"/>
</dbReference>
<reference evidence="2 3" key="1">
    <citation type="submission" date="2018-05" db="EMBL/GenBank/DDBJ databases">
        <title>The draft genome of strain NS-104.</title>
        <authorList>
            <person name="Hang P."/>
            <person name="Jiang J."/>
        </authorList>
    </citation>
    <scope>NUCLEOTIDE SEQUENCE [LARGE SCALE GENOMIC DNA]</scope>
    <source>
        <strain evidence="2 3">NS-104</strain>
    </source>
</reference>
<dbReference type="Proteomes" id="UP000245252">
    <property type="component" value="Unassembled WGS sequence"/>
</dbReference>
<evidence type="ECO:0000313" key="3">
    <source>
        <dbReference type="Proteomes" id="UP000245252"/>
    </source>
</evidence>
<evidence type="ECO:0000259" key="1">
    <source>
        <dbReference type="PROSITE" id="PS51819"/>
    </source>
</evidence>
<protein>
    <submittedName>
        <fullName evidence="2">Lactoylglutathione lyase</fullName>
    </submittedName>
</protein>
<keyword evidence="3" id="KW-1185">Reference proteome</keyword>
<keyword evidence="2" id="KW-0456">Lyase</keyword>
<proteinExistence type="predicted"/>
<organism evidence="2 3">
    <name type="scientific">Metarhizobium album</name>
    <dbReference type="NCBI Taxonomy" id="2182425"/>
    <lineage>
        <taxon>Bacteria</taxon>
        <taxon>Pseudomonadati</taxon>
        <taxon>Pseudomonadota</taxon>
        <taxon>Alphaproteobacteria</taxon>
        <taxon>Hyphomicrobiales</taxon>
        <taxon>Rhizobiaceae</taxon>
        <taxon>Metarhizobium</taxon>
    </lineage>
</organism>
<dbReference type="GO" id="GO:0016829">
    <property type="term" value="F:lyase activity"/>
    <property type="evidence" value="ECO:0007669"/>
    <property type="project" value="UniProtKB-KW"/>
</dbReference>
<accession>A0A2U2DG12</accession>
<dbReference type="EMBL" id="QFBC01000030">
    <property type="protein sequence ID" value="PWE52239.1"/>
    <property type="molecule type" value="Genomic_DNA"/>
</dbReference>
<dbReference type="SUPFAM" id="SSF54593">
    <property type="entry name" value="Glyoxalase/Bleomycin resistance protein/Dihydroxybiphenyl dioxygenase"/>
    <property type="match status" value="1"/>
</dbReference>